<evidence type="ECO:0000313" key="1">
    <source>
        <dbReference type="EMBL" id="KAI3735946.1"/>
    </source>
</evidence>
<keyword evidence="2" id="KW-1185">Reference proteome</keyword>
<organism evidence="1 2">
    <name type="scientific">Arctium lappa</name>
    <name type="common">Greater burdock</name>
    <name type="synonym">Lappa major</name>
    <dbReference type="NCBI Taxonomy" id="4217"/>
    <lineage>
        <taxon>Eukaryota</taxon>
        <taxon>Viridiplantae</taxon>
        <taxon>Streptophyta</taxon>
        <taxon>Embryophyta</taxon>
        <taxon>Tracheophyta</taxon>
        <taxon>Spermatophyta</taxon>
        <taxon>Magnoliopsida</taxon>
        <taxon>eudicotyledons</taxon>
        <taxon>Gunneridae</taxon>
        <taxon>Pentapetalae</taxon>
        <taxon>asterids</taxon>
        <taxon>campanulids</taxon>
        <taxon>Asterales</taxon>
        <taxon>Asteraceae</taxon>
        <taxon>Carduoideae</taxon>
        <taxon>Cardueae</taxon>
        <taxon>Arctiinae</taxon>
        <taxon>Arctium</taxon>
    </lineage>
</organism>
<sequence length="73" mass="8190">MEMSYSFLVAKSWNQSNSSRIFTIVTSISSTQISHIKSNGKSDTYIKGRRRKVTASIVKSKSQLLLPNPIPNM</sequence>
<comment type="caution">
    <text evidence="1">The sequence shown here is derived from an EMBL/GenBank/DDBJ whole genome shotgun (WGS) entry which is preliminary data.</text>
</comment>
<reference evidence="1 2" key="2">
    <citation type="journal article" date="2022" name="Mol. Ecol. Resour.">
        <title>The genomes of chicory, endive, great burdock and yacon provide insights into Asteraceae paleo-polyploidization history and plant inulin production.</title>
        <authorList>
            <person name="Fan W."/>
            <person name="Wang S."/>
            <person name="Wang H."/>
            <person name="Wang A."/>
            <person name="Jiang F."/>
            <person name="Liu H."/>
            <person name="Zhao H."/>
            <person name="Xu D."/>
            <person name="Zhang Y."/>
        </authorList>
    </citation>
    <scope>NUCLEOTIDE SEQUENCE [LARGE SCALE GENOMIC DNA]</scope>
    <source>
        <strain evidence="2">cv. Niubang</strain>
    </source>
</reference>
<accession>A0ACB9CNT8</accession>
<name>A0ACB9CNT8_ARCLA</name>
<protein>
    <submittedName>
        <fullName evidence="1">Uncharacterized protein</fullName>
    </submittedName>
</protein>
<gene>
    <name evidence="1" type="ORF">L6452_15473</name>
</gene>
<dbReference type="Proteomes" id="UP001055879">
    <property type="component" value="Linkage Group LG04"/>
</dbReference>
<evidence type="ECO:0000313" key="2">
    <source>
        <dbReference type="Proteomes" id="UP001055879"/>
    </source>
</evidence>
<proteinExistence type="predicted"/>
<reference evidence="2" key="1">
    <citation type="journal article" date="2022" name="Mol. Ecol. Resour.">
        <title>The genomes of chicory, endive, great burdock and yacon provide insights into Asteraceae palaeo-polyploidization history and plant inulin production.</title>
        <authorList>
            <person name="Fan W."/>
            <person name="Wang S."/>
            <person name="Wang H."/>
            <person name="Wang A."/>
            <person name="Jiang F."/>
            <person name="Liu H."/>
            <person name="Zhao H."/>
            <person name="Xu D."/>
            <person name="Zhang Y."/>
        </authorList>
    </citation>
    <scope>NUCLEOTIDE SEQUENCE [LARGE SCALE GENOMIC DNA]</scope>
    <source>
        <strain evidence="2">cv. Niubang</strain>
    </source>
</reference>
<dbReference type="EMBL" id="CM042050">
    <property type="protein sequence ID" value="KAI3735946.1"/>
    <property type="molecule type" value="Genomic_DNA"/>
</dbReference>